<evidence type="ECO:0000256" key="1">
    <source>
        <dbReference type="SAM" id="Phobius"/>
    </source>
</evidence>
<keyword evidence="1" id="KW-0812">Transmembrane</keyword>
<feature type="transmembrane region" description="Helical" evidence="1">
    <location>
        <begin position="272"/>
        <end position="293"/>
    </location>
</feature>
<dbReference type="RefSeq" id="WP_379893606.1">
    <property type="nucleotide sequence ID" value="NZ_CBCSCT010000001.1"/>
</dbReference>
<evidence type="ECO:0000313" key="3">
    <source>
        <dbReference type="Proteomes" id="UP001596250"/>
    </source>
</evidence>
<proteinExistence type="predicted"/>
<feature type="transmembrane region" description="Helical" evidence="1">
    <location>
        <begin position="87"/>
        <end position="105"/>
    </location>
</feature>
<feature type="transmembrane region" description="Helical" evidence="1">
    <location>
        <begin position="12"/>
        <end position="31"/>
    </location>
</feature>
<gene>
    <name evidence="2" type="ORF">ACFPXP_07490</name>
</gene>
<accession>A0ABW1IMK0</accession>
<feature type="transmembrane region" description="Helical" evidence="1">
    <location>
        <begin position="63"/>
        <end position="81"/>
    </location>
</feature>
<sequence>MMLLLKRLVKGLSEQLFIFPIYTVLYVVLNQEGVETASLPLWIAAFTLLYTLGSLWKERAHKWRMYGVILSALITSAAAAVLIEDGIAGVLLLTAVNLFAYLRGVFTSHLPWNSQTLRNMICLLSYFISVFLFAKVEPLEPYQTAVTVLGISILVIYIGMQNIFNLKDEASHGGSSRKIPRRTLMLNAVMVFILLAAMFILFSLKWIQDAAGTVMNEIKERAAAFFRWLNDLLASDEIINEPMQPQQPMAPFPTEETEETWWTKFLEVLEQVMSYLVIGLLVLLIPVLLWFLWKKAIPLLRRFSQWLALKLQQSSGEVSEAYEDVVEAITDPKTDPGKGKNKPRGRRLFSRFTSVSNREKAIDQYMSMLRKYVKKGLEEKPNRTSLETGRFILEMDLNEKKRNQAVIELYNKVKYGDKDVTDDELKKLDS</sequence>
<keyword evidence="1" id="KW-0472">Membrane</keyword>
<evidence type="ECO:0008006" key="4">
    <source>
        <dbReference type="Google" id="ProtNLM"/>
    </source>
</evidence>
<evidence type="ECO:0000313" key="2">
    <source>
        <dbReference type="EMBL" id="MFC5986276.1"/>
    </source>
</evidence>
<keyword evidence="3" id="KW-1185">Reference proteome</keyword>
<name>A0ABW1IMK0_9BACL</name>
<comment type="caution">
    <text evidence="2">The sequence shown here is derived from an EMBL/GenBank/DDBJ whole genome shotgun (WGS) entry which is preliminary data.</text>
</comment>
<feature type="transmembrane region" description="Helical" evidence="1">
    <location>
        <begin position="117"/>
        <end position="136"/>
    </location>
</feature>
<feature type="transmembrane region" description="Helical" evidence="1">
    <location>
        <begin position="37"/>
        <end position="56"/>
    </location>
</feature>
<dbReference type="Proteomes" id="UP001596250">
    <property type="component" value="Unassembled WGS sequence"/>
</dbReference>
<organism evidence="2 3">
    <name type="scientific">Marinicrinis lubricantis</name>
    <dbReference type="NCBI Taxonomy" id="2086470"/>
    <lineage>
        <taxon>Bacteria</taxon>
        <taxon>Bacillati</taxon>
        <taxon>Bacillota</taxon>
        <taxon>Bacilli</taxon>
        <taxon>Bacillales</taxon>
        <taxon>Paenibacillaceae</taxon>
    </lineage>
</organism>
<dbReference type="EMBL" id="JBHSQV010000036">
    <property type="protein sequence ID" value="MFC5986276.1"/>
    <property type="molecule type" value="Genomic_DNA"/>
</dbReference>
<keyword evidence="1" id="KW-1133">Transmembrane helix</keyword>
<protein>
    <recommendedName>
        <fullName evidence="4">DUF4129 domain-containing protein</fullName>
    </recommendedName>
</protein>
<reference evidence="3" key="1">
    <citation type="journal article" date="2019" name="Int. J. Syst. Evol. Microbiol.">
        <title>The Global Catalogue of Microorganisms (GCM) 10K type strain sequencing project: providing services to taxonomists for standard genome sequencing and annotation.</title>
        <authorList>
            <consortium name="The Broad Institute Genomics Platform"/>
            <consortium name="The Broad Institute Genome Sequencing Center for Infectious Disease"/>
            <person name="Wu L."/>
            <person name="Ma J."/>
        </authorList>
    </citation>
    <scope>NUCLEOTIDE SEQUENCE [LARGE SCALE GENOMIC DNA]</scope>
    <source>
        <strain evidence="3">CCM 8749</strain>
    </source>
</reference>
<feature type="transmembrane region" description="Helical" evidence="1">
    <location>
        <begin position="142"/>
        <end position="164"/>
    </location>
</feature>
<feature type="transmembrane region" description="Helical" evidence="1">
    <location>
        <begin position="184"/>
        <end position="207"/>
    </location>
</feature>